<protein>
    <submittedName>
        <fullName evidence="3">SRPBCC domain-containing protein</fullName>
    </submittedName>
</protein>
<sequence>MSKHEMISRVENDKVLVLERVFDAPREFVFKLFKEPEYLKRWWGTHGWELPVCNIDFRPGGVWHYCMKCVDQNQEEYGMESWNKTIYKEIVEPEKIVYTDYFSDKDGNINEAMPAPEVTMEFIDLGAETKLVSRSVFDSEESLQAVLDMGLLEGITQTWDRLNELVETLKKN</sequence>
<dbReference type="InterPro" id="IPR013538">
    <property type="entry name" value="ASHA1/2-like_C"/>
</dbReference>
<evidence type="ECO:0000259" key="2">
    <source>
        <dbReference type="Pfam" id="PF08327"/>
    </source>
</evidence>
<feature type="domain" description="Activator of Hsp90 ATPase homologue 1/2-like C-terminal" evidence="2">
    <location>
        <begin position="23"/>
        <end position="167"/>
    </location>
</feature>
<comment type="similarity">
    <text evidence="1">Belongs to the AHA1 family.</text>
</comment>
<gene>
    <name evidence="3" type="ORF">ACFQ03_17680</name>
</gene>
<dbReference type="RefSeq" id="WP_379289800.1">
    <property type="nucleotide sequence ID" value="NZ_JBHTIU010000068.1"/>
</dbReference>
<dbReference type="InterPro" id="IPR023393">
    <property type="entry name" value="START-like_dom_sf"/>
</dbReference>
<comment type="caution">
    <text evidence="3">The sequence shown here is derived from an EMBL/GenBank/DDBJ whole genome shotgun (WGS) entry which is preliminary data.</text>
</comment>
<evidence type="ECO:0000256" key="1">
    <source>
        <dbReference type="ARBA" id="ARBA00006817"/>
    </source>
</evidence>
<evidence type="ECO:0000313" key="4">
    <source>
        <dbReference type="Proteomes" id="UP001597120"/>
    </source>
</evidence>
<accession>A0ABW3DCM8</accession>
<proteinExistence type="inferred from homology"/>
<dbReference type="EMBL" id="JBHTIU010000068">
    <property type="protein sequence ID" value="MFD0870973.1"/>
    <property type="molecule type" value="Genomic_DNA"/>
</dbReference>
<organism evidence="3 4">
    <name type="scientific">Paenibacillus residui</name>
    <dbReference type="NCBI Taxonomy" id="629724"/>
    <lineage>
        <taxon>Bacteria</taxon>
        <taxon>Bacillati</taxon>
        <taxon>Bacillota</taxon>
        <taxon>Bacilli</taxon>
        <taxon>Bacillales</taxon>
        <taxon>Paenibacillaceae</taxon>
        <taxon>Paenibacillus</taxon>
    </lineage>
</organism>
<name>A0ABW3DCM8_9BACL</name>
<dbReference type="Proteomes" id="UP001597120">
    <property type="component" value="Unassembled WGS sequence"/>
</dbReference>
<dbReference type="Pfam" id="PF08327">
    <property type="entry name" value="AHSA1"/>
    <property type="match status" value="1"/>
</dbReference>
<keyword evidence="4" id="KW-1185">Reference proteome</keyword>
<evidence type="ECO:0000313" key="3">
    <source>
        <dbReference type="EMBL" id="MFD0870973.1"/>
    </source>
</evidence>
<dbReference type="Gene3D" id="3.30.530.20">
    <property type="match status" value="1"/>
</dbReference>
<dbReference type="SUPFAM" id="SSF55961">
    <property type="entry name" value="Bet v1-like"/>
    <property type="match status" value="1"/>
</dbReference>
<reference evidence="4" key="1">
    <citation type="journal article" date="2019" name="Int. J. Syst. Evol. Microbiol.">
        <title>The Global Catalogue of Microorganisms (GCM) 10K type strain sequencing project: providing services to taxonomists for standard genome sequencing and annotation.</title>
        <authorList>
            <consortium name="The Broad Institute Genomics Platform"/>
            <consortium name="The Broad Institute Genome Sequencing Center for Infectious Disease"/>
            <person name="Wu L."/>
            <person name="Ma J."/>
        </authorList>
    </citation>
    <scope>NUCLEOTIDE SEQUENCE [LARGE SCALE GENOMIC DNA]</scope>
    <source>
        <strain evidence="4">CCUG 57263</strain>
    </source>
</reference>